<keyword evidence="3" id="KW-1185">Reference proteome</keyword>
<accession>A0ABQ0CL83</accession>
<feature type="region of interest" description="Disordered" evidence="1">
    <location>
        <begin position="1"/>
        <end position="30"/>
    </location>
</feature>
<evidence type="ECO:0000256" key="1">
    <source>
        <dbReference type="SAM" id="MobiDB-lite"/>
    </source>
</evidence>
<reference evidence="3" key="1">
    <citation type="submission" date="2024-06" db="EMBL/GenBank/DDBJ databases">
        <title>Draft Genome Sequences of Epichloe bromicola Strains Isolated from Elymus ciliaris.</title>
        <authorList>
            <consortium name="Epichloe bromicola genome sequencing consortium"/>
            <person name="Miura A."/>
            <person name="Imano S."/>
            <person name="Ashida A."/>
            <person name="Sato I."/>
            <person name="Chiba S."/>
            <person name="Tanaka A."/>
            <person name="Camagna M."/>
            <person name="Takemoto D."/>
        </authorList>
    </citation>
    <scope>NUCLEOTIDE SEQUENCE [LARGE SCALE GENOMIC DNA]</scope>
    <source>
        <strain evidence="3">DP</strain>
    </source>
</reference>
<proteinExistence type="predicted"/>
<sequence length="386" mass="41925">MDVNPRTRLHHDQQTPSTPPPPSPQFDSTFSAPANMYFHNTIDPATASLTTHVLGPNLATTFTHSRAPSLFPAATILTGLTKKTTGFLAVVPPPQDPQGQEPRTTTRTVLAWAESGHGHGPEGDLLDAGQAHVLPNALWARRVIRLSSLMGISLGHPFDRLTRGGRPGIFRASHVEVKLATHAVYTLLSMFRIGGGSGAGAGAGPTAEALARLRRATKGARPRFEIYFSKKNCRACAAYVGRLCELTGVDMTLCWRDRLVEMEYKVAKMGEARPLAEQGVVTVEDDEDEDEDDVRLVDMVDLTGDDAECETTTTTTAQPLGTFLDGLAYCVGQGSTDRMARAVVGLARIRRRQRSLHHHQGTPPGDAQQDWLATPPPSSSRRRGRW</sequence>
<comment type="caution">
    <text evidence="2">The sequence shown here is derived from an EMBL/GenBank/DDBJ whole genome shotgun (WGS) entry which is preliminary data.</text>
</comment>
<dbReference type="Proteomes" id="UP001562357">
    <property type="component" value="Unassembled WGS sequence"/>
</dbReference>
<feature type="region of interest" description="Disordered" evidence="1">
    <location>
        <begin position="353"/>
        <end position="386"/>
    </location>
</feature>
<name>A0ABQ0CL83_9HYPO</name>
<dbReference type="EMBL" id="BAAFGZ010000064">
    <property type="protein sequence ID" value="GAB0134032.1"/>
    <property type="molecule type" value="Genomic_DNA"/>
</dbReference>
<evidence type="ECO:0000313" key="2">
    <source>
        <dbReference type="EMBL" id="GAB0134032.1"/>
    </source>
</evidence>
<protein>
    <submittedName>
        <fullName evidence="2">Uncharacterized protein</fullName>
    </submittedName>
</protein>
<gene>
    <name evidence="2" type="primary">g2418</name>
    <name evidence="2" type="ORF">EsDP_00002418</name>
</gene>
<organism evidence="2 3">
    <name type="scientific">Epichloe bromicola</name>
    <dbReference type="NCBI Taxonomy" id="79588"/>
    <lineage>
        <taxon>Eukaryota</taxon>
        <taxon>Fungi</taxon>
        <taxon>Dikarya</taxon>
        <taxon>Ascomycota</taxon>
        <taxon>Pezizomycotina</taxon>
        <taxon>Sordariomycetes</taxon>
        <taxon>Hypocreomycetidae</taxon>
        <taxon>Hypocreales</taxon>
        <taxon>Clavicipitaceae</taxon>
        <taxon>Epichloe</taxon>
    </lineage>
</organism>
<evidence type="ECO:0000313" key="3">
    <source>
        <dbReference type="Proteomes" id="UP001562357"/>
    </source>
</evidence>